<sequence>MSLIPSHGYDITFIDEKTVAITSGDSWEETGIDIIDIENQSKIEFISLPNCPYGITRDGESLLVCVAEHGIYKVNTLNYTKSLVIRRPLEIFSYVSVFTDKIYYTHRECVVCCDRDGSRVWTFSNFSILKYLSGISADNDGNVYVVGKDSSNMVIISNDGKHHKEILTKGDGLCEPTAIFFDKQNMKLLVANSNDVAFLYNVK</sequence>
<dbReference type="InterPro" id="IPR011042">
    <property type="entry name" value="6-blade_b-propeller_TolB-like"/>
</dbReference>
<dbReference type="EMBL" id="CACVKT020005259">
    <property type="protein sequence ID" value="CAC5394114.1"/>
    <property type="molecule type" value="Genomic_DNA"/>
</dbReference>
<dbReference type="OrthoDB" id="6131018at2759"/>
<dbReference type="AlphaFoldDB" id="A0A6J8CGG4"/>
<organism evidence="1 2">
    <name type="scientific">Mytilus coruscus</name>
    <name type="common">Sea mussel</name>
    <dbReference type="NCBI Taxonomy" id="42192"/>
    <lineage>
        <taxon>Eukaryota</taxon>
        <taxon>Metazoa</taxon>
        <taxon>Spiralia</taxon>
        <taxon>Lophotrochozoa</taxon>
        <taxon>Mollusca</taxon>
        <taxon>Bivalvia</taxon>
        <taxon>Autobranchia</taxon>
        <taxon>Pteriomorphia</taxon>
        <taxon>Mytilida</taxon>
        <taxon>Mytiloidea</taxon>
        <taxon>Mytilidae</taxon>
        <taxon>Mytilinae</taxon>
        <taxon>Mytilus</taxon>
    </lineage>
</organism>
<keyword evidence="2" id="KW-1185">Reference proteome</keyword>
<evidence type="ECO:0000313" key="1">
    <source>
        <dbReference type="EMBL" id="CAC5394114.1"/>
    </source>
</evidence>
<gene>
    <name evidence="1" type="ORF">MCOR_28907</name>
</gene>
<dbReference type="Gene3D" id="2.120.10.30">
    <property type="entry name" value="TolB, C-terminal domain"/>
    <property type="match status" value="1"/>
</dbReference>
<protein>
    <recommendedName>
        <fullName evidence="3">TRIM2_3</fullName>
    </recommendedName>
</protein>
<dbReference type="Proteomes" id="UP000507470">
    <property type="component" value="Unassembled WGS sequence"/>
</dbReference>
<evidence type="ECO:0008006" key="3">
    <source>
        <dbReference type="Google" id="ProtNLM"/>
    </source>
</evidence>
<evidence type="ECO:0000313" key="2">
    <source>
        <dbReference type="Proteomes" id="UP000507470"/>
    </source>
</evidence>
<reference evidence="1 2" key="1">
    <citation type="submission" date="2020-06" db="EMBL/GenBank/DDBJ databases">
        <authorList>
            <person name="Li R."/>
            <person name="Bekaert M."/>
        </authorList>
    </citation>
    <scope>NUCLEOTIDE SEQUENCE [LARGE SCALE GENOMIC DNA]</scope>
    <source>
        <strain evidence="2">wild</strain>
    </source>
</reference>
<proteinExistence type="predicted"/>
<name>A0A6J8CGG4_MYTCO</name>
<dbReference type="SUPFAM" id="SSF63825">
    <property type="entry name" value="YWTD domain"/>
    <property type="match status" value="1"/>
</dbReference>
<accession>A0A6J8CGG4</accession>